<name>A0ABN2RC93_9MICO</name>
<evidence type="ECO:0000256" key="3">
    <source>
        <dbReference type="ARBA" id="ARBA00022490"/>
    </source>
</evidence>
<dbReference type="PANTHER" id="PTHR43692:SF1">
    <property type="entry name" value="UDP-N-ACETYLMURAMOYLALANINE--D-GLUTAMATE LIGASE"/>
    <property type="match status" value="1"/>
</dbReference>
<keyword evidence="3 7" id="KW-0963">Cytoplasm</keyword>
<keyword evidence="13" id="KW-1185">Reference proteome</keyword>
<feature type="domain" description="Mur ligase central" evidence="11">
    <location>
        <begin position="136"/>
        <end position="328"/>
    </location>
</feature>
<evidence type="ECO:0000313" key="13">
    <source>
        <dbReference type="Proteomes" id="UP001499954"/>
    </source>
</evidence>
<dbReference type="InterPro" id="IPR005762">
    <property type="entry name" value="MurD"/>
</dbReference>
<dbReference type="EC" id="6.3.2.9" evidence="7 8"/>
<dbReference type="EMBL" id="BAAAMK010000011">
    <property type="protein sequence ID" value="GAA1966720.1"/>
    <property type="molecule type" value="Genomic_DNA"/>
</dbReference>
<gene>
    <name evidence="7 12" type="primary">murD</name>
    <name evidence="12" type="ORF">GCM10009717_37030</name>
</gene>
<evidence type="ECO:0000259" key="11">
    <source>
        <dbReference type="Pfam" id="PF08245"/>
    </source>
</evidence>
<accession>A0ABN2RC93</accession>
<keyword evidence="7 8" id="KW-0133">Cell shape</keyword>
<dbReference type="PANTHER" id="PTHR43692">
    <property type="entry name" value="UDP-N-ACETYLMURAMOYLALANINE--D-GLUTAMATE LIGASE"/>
    <property type="match status" value="1"/>
</dbReference>
<dbReference type="RefSeq" id="WP_157414381.1">
    <property type="nucleotide sequence ID" value="NZ_BAAAMK010000011.1"/>
</dbReference>
<comment type="caution">
    <text evidence="12">The sequence shown here is derived from an EMBL/GenBank/DDBJ whole genome shotgun (WGS) entry which is preliminary data.</text>
</comment>
<feature type="binding site" evidence="7">
    <location>
        <begin position="138"/>
        <end position="144"/>
    </location>
    <ligand>
        <name>ATP</name>
        <dbReference type="ChEBI" id="CHEBI:30616"/>
    </ligand>
</feature>
<keyword evidence="7 8" id="KW-0131">Cell cycle</keyword>
<dbReference type="Proteomes" id="UP001499954">
    <property type="component" value="Unassembled WGS sequence"/>
</dbReference>
<protein>
    <recommendedName>
        <fullName evidence="7 8">UDP-N-acetylmuramoylalanine--D-glutamate ligase</fullName>
        <ecNumber evidence="7 8">6.3.2.9</ecNumber>
    </recommendedName>
    <alternativeName>
        <fullName evidence="7">D-glutamic acid-adding enzyme</fullName>
    </alternativeName>
    <alternativeName>
        <fullName evidence="7">UDP-N-acetylmuramoyl-L-alanyl-D-glutamate synthetase</fullName>
    </alternativeName>
</protein>
<comment type="similarity">
    <text evidence="7">Belongs to the MurCDEF family.</text>
</comment>
<proteinExistence type="inferred from homology"/>
<dbReference type="SUPFAM" id="SSF53244">
    <property type="entry name" value="MurD-like peptide ligases, peptide-binding domain"/>
    <property type="match status" value="1"/>
</dbReference>
<dbReference type="InterPro" id="IPR004101">
    <property type="entry name" value="Mur_ligase_C"/>
</dbReference>
<dbReference type="InterPro" id="IPR013221">
    <property type="entry name" value="Mur_ligase_cen"/>
</dbReference>
<feature type="domain" description="Mur ligase C-terminal" evidence="10">
    <location>
        <begin position="351"/>
        <end position="470"/>
    </location>
</feature>
<evidence type="ECO:0000259" key="10">
    <source>
        <dbReference type="Pfam" id="PF02875"/>
    </source>
</evidence>
<dbReference type="Pfam" id="PF02875">
    <property type="entry name" value="Mur_ligase_C"/>
    <property type="match status" value="1"/>
</dbReference>
<reference evidence="12 13" key="1">
    <citation type="journal article" date="2019" name="Int. J. Syst. Evol. Microbiol.">
        <title>The Global Catalogue of Microorganisms (GCM) 10K type strain sequencing project: providing services to taxonomists for standard genome sequencing and annotation.</title>
        <authorList>
            <consortium name="The Broad Institute Genomics Platform"/>
            <consortium name="The Broad Institute Genome Sequencing Center for Infectious Disease"/>
            <person name="Wu L."/>
            <person name="Ma J."/>
        </authorList>
    </citation>
    <scope>NUCLEOTIDE SEQUENCE [LARGE SCALE GENOMIC DNA]</scope>
    <source>
        <strain evidence="12 13">JCM 13584</strain>
    </source>
</reference>
<feature type="region of interest" description="Disordered" evidence="9">
    <location>
        <begin position="495"/>
        <end position="517"/>
    </location>
</feature>
<evidence type="ECO:0000256" key="4">
    <source>
        <dbReference type="ARBA" id="ARBA00022598"/>
    </source>
</evidence>
<keyword evidence="6 7" id="KW-0067">ATP-binding</keyword>
<keyword evidence="7 8" id="KW-0961">Cell wall biogenesis/degradation</keyword>
<comment type="subcellular location">
    <subcellularLocation>
        <location evidence="1 7 8">Cytoplasm</location>
    </subcellularLocation>
</comment>
<dbReference type="InterPro" id="IPR036615">
    <property type="entry name" value="Mur_ligase_C_dom_sf"/>
</dbReference>
<evidence type="ECO:0000256" key="5">
    <source>
        <dbReference type="ARBA" id="ARBA00022741"/>
    </source>
</evidence>
<dbReference type="Pfam" id="PF08245">
    <property type="entry name" value="Mur_ligase_M"/>
    <property type="match status" value="1"/>
</dbReference>
<evidence type="ECO:0000313" key="12">
    <source>
        <dbReference type="EMBL" id="GAA1966720.1"/>
    </source>
</evidence>
<dbReference type="GO" id="GO:0016874">
    <property type="term" value="F:ligase activity"/>
    <property type="evidence" value="ECO:0007669"/>
    <property type="project" value="UniProtKB-KW"/>
</dbReference>
<organism evidence="12 13">
    <name type="scientific">Agromyces allii</name>
    <dbReference type="NCBI Taxonomy" id="393607"/>
    <lineage>
        <taxon>Bacteria</taxon>
        <taxon>Bacillati</taxon>
        <taxon>Actinomycetota</taxon>
        <taxon>Actinomycetes</taxon>
        <taxon>Micrococcales</taxon>
        <taxon>Microbacteriaceae</taxon>
        <taxon>Agromyces</taxon>
    </lineage>
</organism>
<keyword evidence="4 7" id="KW-0436">Ligase</keyword>
<dbReference type="SUPFAM" id="SSF53623">
    <property type="entry name" value="MurD-like peptide ligases, catalytic domain"/>
    <property type="match status" value="1"/>
</dbReference>
<evidence type="ECO:0000256" key="6">
    <source>
        <dbReference type="ARBA" id="ARBA00022840"/>
    </source>
</evidence>
<dbReference type="Gene3D" id="3.90.190.20">
    <property type="entry name" value="Mur ligase, C-terminal domain"/>
    <property type="match status" value="1"/>
</dbReference>
<evidence type="ECO:0000256" key="8">
    <source>
        <dbReference type="RuleBase" id="RU003664"/>
    </source>
</evidence>
<sequence>MSEADAAGGRLDSLTSWHADWSGLRVLVLGAGVTGFAVADTLSELGAEVLLAATSVDDDRARILDVIGVRVLRHPLDAVPDEVAAFAPELVVASPGFHPDNALLEWAGSAGVPVWGDIELAWRVRDKVNAADWILVTGTNGKTTTTQLAATLLAANGLRAAPCGNIGVPVLDAVRDPGGFDVLVVELSSYQLHALPIEGAGALHPLASVCLNVADDHLDWHGSADAYRAAKAKVYANTRIACVYNRADEATRRMVEEADVEDGARAIGFGLDTPGPSDFGVVEGILCDRAFLDDRHSSALEIITVDELEPRGLGAPHIVANILAASALVRAAGVPVGVIHDALGEFSLDAHRIQTVAVSGGIRWVDDSKATNPHAAEASLRAYPRVVWIVGGLLKGVDVDGLVAAHVGRLRAAVVIGVDRSALVDAFARHASDVPVFEVDADDTGTVMARAVAFAESIAEDGDTVLLAPAAASMDQFADYADRGRRFQHAVRARLEGEADGDSAPHDPASNEPDARA</sequence>
<dbReference type="InterPro" id="IPR036565">
    <property type="entry name" value="Mur-like_cat_sf"/>
</dbReference>
<comment type="pathway">
    <text evidence="2 7 8">Cell wall biogenesis; peptidoglycan biosynthesis.</text>
</comment>
<comment type="catalytic activity">
    <reaction evidence="7 8">
        <text>UDP-N-acetyl-alpha-D-muramoyl-L-alanine + D-glutamate + ATP = UDP-N-acetyl-alpha-D-muramoyl-L-alanyl-D-glutamate + ADP + phosphate + H(+)</text>
        <dbReference type="Rhea" id="RHEA:16429"/>
        <dbReference type="ChEBI" id="CHEBI:15378"/>
        <dbReference type="ChEBI" id="CHEBI:29986"/>
        <dbReference type="ChEBI" id="CHEBI:30616"/>
        <dbReference type="ChEBI" id="CHEBI:43474"/>
        <dbReference type="ChEBI" id="CHEBI:83898"/>
        <dbReference type="ChEBI" id="CHEBI:83900"/>
        <dbReference type="ChEBI" id="CHEBI:456216"/>
        <dbReference type="EC" id="6.3.2.9"/>
    </reaction>
</comment>
<evidence type="ECO:0000256" key="2">
    <source>
        <dbReference type="ARBA" id="ARBA00004752"/>
    </source>
</evidence>
<dbReference type="NCBIfam" id="TIGR01087">
    <property type="entry name" value="murD"/>
    <property type="match status" value="1"/>
</dbReference>
<comment type="function">
    <text evidence="7 8">Cell wall formation. Catalyzes the addition of glutamate to the nucleotide precursor UDP-N-acetylmuramoyl-L-alanine (UMA).</text>
</comment>
<evidence type="ECO:0000256" key="9">
    <source>
        <dbReference type="SAM" id="MobiDB-lite"/>
    </source>
</evidence>
<dbReference type="SUPFAM" id="SSF51984">
    <property type="entry name" value="MurCD N-terminal domain"/>
    <property type="match status" value="1"/>
</dbReference>
<evidence type="ECO:0000256" key="7">
    <source>
        <dbReference type="HAMAP-Rule" id="MF_00639"/>
    </source>
</evidence>
<dbReference type="Gene3D" id="3.40.50.720">
    <property type="entry name" value="NAD(P)-binding Rossmann-like Domain"/>
    <property type="match status" value="1"/>
</dbReference>
<keyword evidence="7 8" id="KW-0573">Peptidoglycan synthesis</keyword>
<dbReference type="HAMAP" id="MF_00639">
    <property type="entry name" value="MurD"/>
    <property type="match status" value="1"/>
</dbReference>
<keyword evidence="5 7" id="KW-0547">Nucleotide-binding</keyword>
<evidence type="ECO:0000256" key="1">
    <source>
        <dbReference type="ARBA" id="ARBA00004496"/>
    </source>
</evidence>
<dbReference type="Gene3D" id="3.40.1190.10">
    <property type="entry name" value="Mur-like, catalytic domain"/>
    <property type="match status" value="1"/>
</dbReference>
<keyword evidence="7 8" id="KW-0132">Cell division</keyword>